<feature type="domain" description="SusD-like N-terminal" evidence="7">
    <location>
        <begin position="25"/>
        <end position="227"/>
    </location>
</feature>
<keyword evidence="3" id="KW-0732">Signal</keyword>
<dbReference type="PROSITE" id="PS51257">
    <property type="entry name" value="PROKAR_LIPOPROTEIN"/>
    <property type="match status" value="1"/>
</dbReference>
<accession>A0ABV2T0L1</accession>
<organism evidence="8 9">
    <name type="scientific">Chitinophaga defluvii</name>
    <dbReference type="NCBI Taxonomy" id="3163343"/>
    <lineage>
        <taxon>Bacteria</taxon>
        <taxon>Pseudomonadati</taxon>
        <taxon>Bacteroidota</taxon>
        <taxon>Chitinophagia</taxon>
        <taxon>Chitinophagales</taxon>
        <taxon>Chitinophagaceae</taxon>
        <taxon>Chitinophaga</taxon>
    </lineage>
</organism>
<evidence type="ECO:0000256" key="4">
    <source>
        <dbReference type="ARBA" id="ARBA00023136"/>
    </source>
</evidence>
<comment type="subcellular location">
    <subcellularLocation>
        <location evidence="1">Cell outer membrane</location>
    </subcellularLocation>
</comment>
<comment type="similarity">
    <text evidence="2">Belongs to the SusD family.</text>
</comment>
<dbReference type="InterPro" id="IPR011990">
    <property type="entry name" value="TPR-like_helical_dom_sf"/>
</dbReference>
<dbReference type="RefSeq" id="WP_354658805.1">
    <property type="nucleotide sequence ID" value="NZ_JBEXAC010000001.1"/>
</dbReference>
<dbReference type="Pfam" id="PF14322">
    <property type="entry name" value="SusD-like_3"/>
    <property type="match status" value="1"/>
</dbReference>
<dbReference type="EMBL" id="JBEXAC010000001">
    <property type="protein sequence ID" value="MET6996157.1"/>
    <property type="molecule type" value="Genomic_DNA"/>
</dbReference>
<protein>
    <submittedName>
        <fullName evidence="8">RagB/SusD family nutrient uptake outer membrane protein</fullName>
    </submittedName>
</protein>
<evidence type="ECO:0000256" key="3">
    <source>
        <dbReference type="ARBA" id="ARBA00022729"/>
    </source>
</evidence>
<dbReference type="Gene3D" id="1.25.40.390">
    <property type="match status" value="1"/>
</dbReference>
<evidence type="ECO:0000256" key="5">
    <source>
        <dbReference type="ARBA" id="ARBA00023237"/>
    </source>
</evidence>
<feature type="domain" description="RagB/SusD" evidence="6">
    <location>
        <begin position="318"/>
        <end position="500"/>
    </location>
</feature>
<dbReference type="Proteomes" id="UP001549749">
    <property type="component" value="Unassembled WGS sequence"/>
</dbReference>
<sequence>MNTFNQKIYSMLVVLVIMTSGCGKDFLKIDPKTDVNADSYFKDENQINQAVSGAYVPMRDLTKSFTWIFLEMRSDNTAFQYNNKDRGSEQREFIDEFLVTAAAEQIGQLWSGAYTGISRCNDILAKIIPVEMDAAKKDQYIGEAKFMRAYYYYNLVQLYGGVPLRLEPVNGPEDARSKGRATVAEVYDALESDLKDAAEKLPPKYSSDQAGRATKGAAKTLLAKLYMLKKNYKAAIPVLREVMTLGYDLLPQYADLFKPVNKNNQESIFEVQFLGSVPELASNFMYQFVPFTSGNIITKDPNNRILGGGAGWNIPTEDMLNAYEPGDKRKAISVSEGYTDENNVFVKVPYIRKYVNGFADAGRTDDNFPVLRFADVLLMLAECLNEEGYAANGEAFNLLNRVRHRADLGDKKAVTVPDQAAFRLAIEQERQVELAFENHRWFDLVRTGRAVTVMNAHGKREKATKTYLPGNAYEVTDNKLLLPIPQREVNLDKLDQNTGY</sequence>
<dbReference type="Pfam" id="PF07980">
    <property type="entry name" value="SusD_RagB"/>
    <property type="match status" value="1"/>
</dbReference>
<evidence type="ECO:0000313" key="8">
    <source>
        <dbReference type="EMBL" id="MET6996157.1"/>
    </source>
</evidence>
<proteinExistence type="inferred from homology"/>
<dbReference type="InterPro" id="IPR033985">
    <property type="entry name" value="SusD-like_N"/>
</dbReference>
<evidence type="ECO:0000256" key="1">
    <source>
        <dbReference type="ARBA" id="ARBA00004442"/>
    </source>
</evidence>
<keyword evidence="4" id="KW-0472">Membrane</keyword>
<evidence type="ECO:0000259" key="7">
    <source>
        <dbReference type="Pfam" id="PF14322"/>
    </source>
</evidence>
<dbReference type="InterPro" id="IPR012944">
    <property type="entry name" value="SusD_RagB_dom"/>
</dbReference>
<evidence type="ECO:0000259" key="6">
    <source>
        <dbReference type="Pfam" id="PF07980"/>
    </source>
</evidence>
<comment type="caution">
    <text evidence="8">The sequence shown here is derived from an EMBL/GenBank/DDBJ whole genome shotgun (WGS) entry which is preliminary data.</text>
</comment>
<keyword evidence="5" id="KW-0998">Cell outer membrane</keyword>
<gene>
    <name evidence="8" type="ORF">ABR189_02205</name>
</gene>
<name>A0ABV2T0L1_9BACT</name>
<dbReference type="CDD" id="cd08977">
    <property type="entry name" value="SusD"/>
    <property type="match status" value="1"/>
</dbReference>
<keyword evidence="9" id="KW-1185">Reference proteome</keyword>
<reference evidence="8 9" key="1">
    <citation type="submission" date="2024-06" db="EMBL/GenBank/DDBJ databases">
        <title>Chitinophaga defluvii sp. nov., isolated from municipal sewage.</title>
        <authorList>
            <person name="Zhang L."/>
        </authorList>
    </citation>
    <scope>NUCLEOTIDE SEQUENCE [LARGE SCALE GENOMIC DNA]</scope>
    <source>
        <strain evidence="8 9">H8</strain>
    </source>
</reference>
<dbReference type="SUPFAM" id="SSF48452">
    <property type="entry name" value="TPR-like"/>
    <property type="match status" value="1"/>
</dbReference>
<evidence type="ECO:0000313" key="9">
    <source>
        <dbReference type="Proteomes" id="UP001549749"/>
    </source>
</evidence>
<evidence type="ECO:0000256" key="2">
    <source>
        <dbReference type="ARBA" id="ARBA00006275"/>
    </source>
</evidence>